<feature type="region of interest" description="Disordered" evidence="1">
    <location>
        <begin position="222"/>
        <end position="255"/>
    </location>
</feature>
<proteinExistence type="predicted"/>
<organism evidence="2 3">
    <name type="scientific">Vigna mungo</name>
    <name type="common">Black gram</name>
    <name type="synonym">Phaseolus mungo</name>
    <dbReference type="NCBI Taxonomy" id="3915"/>
    <lineage>
        <taxon>Eukaryota</taxon>
        <taxon>Viridiplantae</taxon>
        <taxon>Streptophyta</taxon>
        <taxon>Embryophyta</taxon>
        <taxon>Tracheophyta</taxon>
        <taxon>Spermatophyta</taxon>
        <taxon>Magnoliopsida</taxon>
        <taxon>eudicotyledons</taxon>
        <taxon>Gunneridae</taxon>
        <taxon>Pentapetalae</taxon>
        <taxon>rosids</taxon>
        <taxon>fabids</taxon>
        <taxon>Fabales</taxon>
        <taxon>Fabaceae</taxon>
        <taxon>Papilionoideae</taxon>
        <taxon>50 kb inversion clade</taxon>
        <taxon>NPAAA clade</taxon>
        <taxon>indigoferoid/millettioid clade</taxon>
        <taxon>Phaseoleae</taxon>
        <taxon>Vigna</taxon>
    </lineage>
</organism>
<protein>
    <submittedName>
        <fullName evidence="2">Uncharacterized protein</fullName>
    </submittedName>
</protein>
<reference evidence="2 3" key="1">
    <citation type="journal article" date="2023" name="Life. Sci Alliance">
        <title>Evolutionary insights into 3D genome organization and epigenetic landscape of Vigna mungo.</title>
        <authorList>
            <person name="Junaid A."/>
            <person name="Singh B."/>
            <person name="Bhatia S."/>
        </authorList>
    </citation>
    <scope>NUCLEOTIDE SEQUENCE [LARGE SCALE GENOMIC DNA]</scope>
    <source>
        <strain evidence="2">Urdbean</strain>
    </source>
</reference>
<keyword evidence="3" id="KW-1185">Reference proteome</keyword>
<dbReference type="EMBL" id="CP144699">
    <property type="protein sequence ID" value="WVZ19847.1"/>
    <property type="molecule type" value="Genomic_DNA"/>
</dbReference>
<sequence length="290" mass="32005">MQGNKSVVRLKSSGFPLEINTKRLKYNYEGGTTGFSSEITYSLGNTLVTINVTQEIYAGRVNAVYIDLSEDTGNGSFANLSLRVTRNKRYGILCNYMNTFFGGSYDSFKENYCAPPLPDREVIRYICRDSGCGGCFILEKKKEDGEVVKMQATHDFIVGEETMHVKVKIKNNGGGREEGLNVEVEGPMKLTTDYMNHVVSSMTRKMPGAIEASTVPLVRNSSAQPHVKNSPAQPPVRNSPAQRSPKGGGGEDYVSDGRQHIRIMQICSVPPTKKCIEVPSKIWTVCGEQE</sequence>
<dbReference type="AlphaFoldDB" id="A0AAQ3S740"/>
<name>A0AAQ3S740_VIGMU</name>
<evidence type="ECO:0000313" key="2">
    <source>
        <dbReference type="EMBL" id="WVZ19847.1"/>
    </source>
</evidence>
<evidence type="ECO:0000256" key="1">
    <source>
        <dbReference type="SAM" id="MobiDB-lite"/>
    </source>
</evidence>
<evidence type="ECO:0000313" key="3">
    <source>
        <dbReference type="Proteomes" id="UP001374535"/>
    </source>
</evidence>
<dbReference type="Proteomes" id="UP001374535">
    <property type="component" value="Chromosome 2"/>
</dbReference>
<accession>A0AAQ3S740</accession>
<gene>
    <name evidence="2" type="ORF">V8G54_007169</name>
</gene>